<reference evidence="9" key="4">
    <citation type="submission" date="2025-09" db="UniProtKB">
        <authorList>
            <consortium name="Ensembl"/>
        </authorList>
    </citation>
    <scope>IDENTIFICATION</scope>
    <source>
        <strain evidence="9">HSOK</strain>
    </source>
</reference>
<dbReference type="InterPro" id="IPR050784">
    <property type="entry name" value="IAP"/>
</dbReference>
<keyword evidence="8" id="KW-0832">Ubl conjugation</keyword>
<evidence type="ECO:0000313" key="9">
    <source>
        <dbReference type="Ensembl" id="ENSORLP00015007352.1"/>
    </source>
</evidence>
<reference key="1">
    <citation type="journal article" date="2007" name="Nature">
        <title>The medaka draft genome and insights into vertebrate genome evolution.</title>
        <authorList>
            <person name="Kasahara M."/>
            <person name="Naruse K."/>
            <person name="Sasaki S."/>
            <person name="Nakatani Y."/>
            <person name="Qu W."/>
            <person name="Ahsan B."/>
            <person name="Yamada T."/>
            <person name="Nagayasu Y."/>
            <person name="Doi K."/>
            <person name="Kasai Y."/>
            <person name="Jindo T."/>
            <person name="Kobayashi D."/>
            <person name="Shimada A."/>
            <person name="Toyoda A."/>
            <person name="Kuroki Y."/>
            <person name="Fujiyama A."/>
            <person name="Sasaki T."/>
            <person name="Shimizu A."/>
            <person name="Asakawa S."/>
            <person name="Shimizu N."/>
            <person name="Hashimoto S."/>
            <person name="Yang J."/>
            <person name="Lee Y."/>
            <person name="Matsushima K."/>
            <person name="Sugano S."/>
            <person name="Sakaizumi M."/>
            <person name="Narita T."/>
            <person name="Ohishi K."/>
            <person name="Haga S."/>
            <person name="Ohta F."/>
            <person name="Nomoto H."/>
            <person name="Nogata K."/>
            <person name="Morishita T."/>
            <person name="Endo T."/>
            <person name="Shin-I T."/>
            <person name="Takeda H."/>
            <person name="Morishita S."/>
            <person name="Kohara Y."/>
        </authorList>
    </citation>
    <scope>NUCLEOTIDE SEQUENCE [LARGE SCALE GENOMIC DNA]</scope>
    <source>
        <strain>Hd-rR</strain>
    </source>
</reference>
<keyword evidence="6" id="KW-0053">Apoptosis</keyword>
<comment type="catalytic activity">
    <reaction evidence="1">
        <text>S-ubiquitinyl-[E2 ubiquitin-conjugating enzyme]-L-cysteine + [acceptor protein]-L-lysine = [E2 ubiquitin-conjugating enzyme]-L-cysteine + N(6)-ubiquitinyl-[acceptor protein]-L-lysine.</text>
        <dbReference type="EC" id="2.3.2.27"/>
    </reaction>
</comment>
<dbReference type="Proteomes" id="UP000265200">
    <property type="component" value="Chromosome 10"/>
</dbReference>
<dbReference type="GO" id="GO:0005737">
    <property type="term" value="C:cytoplasm"/>
    <property type="evidence" value="ECO:0007669"/>
    <property type="project" value="UniProtKB-SubCell"/>
</dbReference>
<dbReference type="Gene3D" id="1.10.1170.10">
    <property type="entry name" value="Inhibitor Of Apoptosis Protein (2mihbC-IAP-1), Chain A"/>
    <property type="match status" value="3"/>
</dbReference>
<protein>
    <recommendedName>
        <fullName evidence="3">RING-type E3 ubiquitin transferase</fullName>
        <ecNumber evidence="3">2.3.2.27</ecNumber>
    </recommendedName>
</protein>
<organism evidence="9 10">
    <name type="scientific">Oryzias latipes</name>
    <name type="common">Japanese rice fish</name>
    <name type="synonym">Japanese killifish</name>
    <dbReference type="NCBI Taxonomy" id="8090"/>
    <lineage>
        <taxon>Eukaryota</taxon>
        <taxon>Metazoa</taxon>
        <taxon>Chordata</taxon>
        <taxon>Craniata</taxon>
        <taxon>Vertebrata</taxon>
        <taxon>Euteleostomi</taxon>
        <taxon>Actinopterygii</taxon>
        <taxon>Neopterygii</taxon>
        <taxon>Teleostei</taxon>
        <taxon>Neoteleostei</taxon>
        <taxon>Acanthomorphata</taxon>
        <taxon>Ovalentaria</taxon>
        <taxon>Atherinomorphae</taxon>
        <taxon>Beloniformes</taxon>
        <taxon>Adrianichthyidae</taxon>
        <taxon>Oryziinae</taxon>
        <taxon>Oryzias</taxon>
    </lineage>
</organism>
<evidence type="ECO:0000256" key="6">
    <source>
        <dbReference type="ARBA" id="ARBA00022703"/>
    </source>
</evidence>
<evidence type="ECO:0000256" key="7">
    <source>
        <dbReference type="ARBA" id="ARBA00022786"/>
    </source>
</evidence>
<keyword evidence="4" id="KW-0963">Cytoplasm</keyword>
<evidence type="ECO:0000256" key="8">
    <source>
        <dbReference type="ARBA" id="ARBA00022843"/>
    </source>
</evidence>
<keyword evidence="5" id="KW-0808">Transferase</keyword>
<evidence type="ECO:0000256" key="2">
    <source>
        <dbReference type="ARBA" id="ARBA00004496"/>
    </source>
</evidence>
<dbReference type="GO" id="GO:0006915">
    <property type="term" value="P:apoptotic process"/>
    <property type="evidence" value="ECO:0007669"/>
    <property type="project" value="UniProtKB-KW"/>
</dbReference>
<reference evidence="9" key="3">
    <citation type="submission" date="2025-08" db="UniProtKB">
        <authorList>
            <consortium name="Ensembl"/>
        </authorList>
    </citation>
    <scope>IDENTIFICATION</scope>
    <source>
        <strain evidence="9">HSOK</strain>
    </source>
</reference>
<keyword evidence="7" id="KW-0833">Ubl conjugation pathway</keyword>
<comment type="subcellular location">
    <subcellularLocation>
        <location evidence="2">Cytoplasm</location>
    </subcellularLocation>
</comment>
<evidence type="ECO:0000256" key="4">
    <source>
        <dbReference type="ARBA" id="ARBA00022490"/>
    </source>
</evidence>
<dbReference type="AlphaFoldDB" id="A0A3P9HHV1"/>
<dbReference type="SUPFAM" id="SSF57924">
    <property type="entry name" value="Inhibitor of apoptosis (IAP) repeat"/>
    <property type="match status" value="3"/>
</dbReference>
<proteinExistence type="predicted"/>
<dbReference type="SMART" id="SM00238">
    <property type="entry name" value="BIR"/>
    <property type="match status" value="3"/>
</dbReference>
<name>A0A3P9HHV1_ORYLA</name>
<reference evidence="9 10" key="2">
    <citation type="submission" date="2017-04" db="EMBL/GenBank/DDBJ databases">
        <title>CpG methylation of centromeres and impact of large insertions on vertebrate speciation.</title>
        <authorList>
            <person name="Ichikawa K."/>
            <person name="Yoshimura J."/>
            <person name="Morishita S."/>
        </authorList>
    </citation>
    <scope>NUCLEOTIDE SEQUENCE</scope>
    <source>
        <strain evidence="9 10">HSOK</strain>
    </source>
</reference>
<evidence type="ECO:0000256" key="5">
    <source>
        <dbReference type="ARBA" id="ARBA00022679"/>
    </source>
</evidence>
<evidence type="ECO:0000313" key="10">
    <source>
        <dbReference type="Proteomes" id="UP000265200"/>
    </source>
</evidence>
<dbReference type="EC" id="2.3.2.27" evidence="3"/>
<dbReference type="GO" id="GO:0061630">
    <property type="term" value="F:ubiquitin protein ligase activity"/>
    <property type="evidence" value="ECO:0007669"/>
    <property type="project" value="UniProtKB-EC"/>
</dbReference>
<sequence length="369" mass="41542">MKVHASHLTLSIFIDLDEHNNLVSDQNCLLKLFFCLTFLEKARLQTFSSWTFFIDPQDLAQAGFFCMGWSDLVQCFCCGGQLSGSDLKDDAWEEHKPSCSFICFLYLICLARHFNLLNSFPLGSLIMAASPLPTCFSFVFADQRATEDLTCHSSIEETVDEKPSVVLMKREKARLQTFSSWTFFTDPQDLAEAGFFCMGWSDLVQCFCCGGQLSGRNLKDDAWDVHSKSFPQCSFILGHNVENYLDGRLSSFDGVQHPVGHKKLAEAGFYSTGKGDKVLCFSCGGGLKDWIQQHDPFQQHAKQYPGCKFLLDKKGPEFINKIHLQNHYPGRNIIGFLPNCTKTFYFTCFTASQVNLLNCVAASICFSCN</sequence>
<dbReference type="InterPro" id="IPR001370">
    <property type="entry name" value="BIR_rpt"/>
</dbReference>
<dbReference type="PANTHER" id="PTHR10044">
    <property type="entry name" value="INHIBITOR OF APOPTOSIS"/>
    <property type="match status" value="1"/>
</dbReference>
<evidence type="ECO:0000256" key="1">
    <source>
        <dbReference type="ARBA" id="ARBA00000900"/>
    </source>
</evidence>
<accession>A0A3P9HHV1</accession>
<evidence type="ECO:0000256" key="3">
    <source>
        <dbReference type="ARBA" id="ARBA00012483"/>
    </source>
</evidence>
<dbReference type="PROSITE" id="PS50143">
    <property type="entry name" value="BIR_REPEAT_2"/>
    <property type="match status" value="3"/>
</dbReference>
<dbReference type="Pfam" id="PF00653">
    <property type="entry name" value="BIR"/>
    <property type="match status" value="3"/>
</dbReference>
<dbReference type="PANTHER" id="PTHR10044:SF163">
    <property type="entry name" value="BACULOVIRAL IAP REPEAT-CONTAINING PROTEIN 7"/>
    <property type="match status" value="1"/>
</dbReference>
<dbReference type="Ensembl" id="ENSORLT00015002670.1">
    <property type="protein sequence ID" value="ENSORLP00015007352.1"/>
    <property type="gene ID" value="ENSORLG00015000235.1"/>
</dbReference>
<dbReference type="CDD" id="cd00022">
    <property type="entry name" value="BIR"/>
    <property type="match status" value="3"/>
</dbReference>